<dbReference type="Pfam" id="PF01614">
    <property type="entry name" value="IclR_C"/>
    <property type="match status" value="1"/>
</dbReference>
<name>A0A1R1LA79_9MICC</name>
<dbReference type="InterPro" id="IPR005471">
    <property type="entry name" value="Tscrpt_reg_IclR_N"/>
</dbReference>
<dbReference type="PANTHER" id="PTHR30136:SF24">
    <property type="entry name" value="HTH-TYPE TRANSCRIPTIONAL REPRESSOR ALLR"/>
    <property type="match status" value="1"/>
</dbReference>
<dbReference type="SUPFAM" id="SSF55781">
    <property type="entry name" value="GAF domain-like"/>
    <property type="match status" value="1"/>
</dbReference>
<dbReference type="PROSITE" id="PS51077">
    <property type="entry name" value="HTH_ICLR"/>
    <property type="match status" value="1"/>
</dbReference>
<dbReference type="InterPro" id="IPR036390">
    <property type="entry name" value="WH_DNA-bd_sf"/>
</dbReference>
<dbReference type="GO" id="GO:0003677">
    <property type="term" value="F:DNA binding"/>
    <property type="evidence" value="ECO:0007669"/>
    <property type="project" value="UniProtKB-KW"/>
</dbReference>
<dbReference type="OrthoDB" id="4068713at2"/>
<accession>A0A1R1LA79</accession>
<feature type="domain" description="IclR-ED" evidence="5">
    <location>
        <begin position="70"/>
        <end position="250"/>
    </location>
</feature>
<dbReference type="InterPro" id="IPR014757">
    <property type="entry name" value="Tscrpt_reg_IclR_C"/>
</dbReference>
<dbReference type="SUPFAM" id="SSF46785">
    <property type="entry name" value="Winged helix' DNA-binding domain"/>
    <property type="match status" value="1"/>
</dbReference>
<dbReference type="RefSeq" id="WP_076704000.1">
    <property type="nucleotide sequence ID" value="NZ_MRDE01000057.1"/>
</dbReference>
<evidence type="ECO:0000313" key="7">
    <source>
        <dbReference type="Proteomes" id="UP000187085"/>
    </source>
</evidence>
<keyword evidence="2" id="KW-0238">DNA-binding</keyword>
<dbReference type="InterPro" id="IPR029016">
    <property type="entry name" value="GAF-like_dom_sf"/>
</dbReference>
<dbReference type="GO" id="GO:0045892">
    <property type="term" value="P:negative regulation of DNA-templated transcription"/>
    <property type="evidence" value="ECO:0007669"/>
    <property type="project" value="TreeGrafter"/>
</dbReference>
<dbReference type="Gene3D" id="3.30.450.40">
    <property type="match status" value="1"/>
</dbReference>
<dbReference type="Pfam" id="PF09339">
    <property type="entry name" value="HTH_IclR"/>
    <property type="match status" value="1"/>
</dbReference>
<dbReference type="InterPro" id="IPR050707">
    <property type="entry name" value="HTH_MetabolicPath_Reg"/>
</dbReference>
<evidence type="ECO:0000256" key="1">
    <source>
        <dbReference type="ARBA" id="ARBA00023015"/>
    </source>
</evidence>
<dbReference type="EMBL" id="MRDE01000057">
    <property type="protein sequence ID" value="OMH24413.1"/>
    <property type="molecule type" value="Genomic_DNA"/>
</dbReference>
<gene>
    <name evidence="6" type="ORF">BKD30_08580</name>
</gene>
<evidence type="ECO:0000259" key="5">
    <source>
        <dbReference type="PROSITE" id="PS51078"/>
    </source>
</evidence>
<dbReference type="STRING" id="554083.BKD30_08580"/>
<evidence type="ECO:0000256" key="3">
    <source>
        <dbReference type="ARBA" id="ARBA00023163"/>
    </source>
</evidence>
<dbReference type="Proteomes" id="UP000187085">
    <property type="component" value="Unassembled WGS sequence"/>
</dbReference>
<evidence type="ECO:0000259" key="4">
    <source>
        <dbReference type="PROSITE" id="PS51077"/>
    </source>
</evidence>
<keyword evidence="3" id="KW-0804">Transcription</keyword>
<organism evidence="6 7">
    <name type="scientific">Tersicoccus phoenicis</name>
    <dbReference type="NCBI Taxonomy" id="554083"/>
    <lineage>
        <taxon>Bacteria</taxon>
        <taxon>Bacillati</taxon>
        <taxon>Actinomycetota</taxon>
        <taxon>Actinomycetes</taxon>
        <taxon>Micrococcales</taxon>
        <taxon>Micrococcaceae</taxon>
        <taxon>Tersicoccus</taxon>
    </lineage>
</organism>
<dbReference type="InterPro" id="IPR036388">
    <property type="entry name" value="WH-like_DNA-bd_sf"/>
</dbReference>
<dbReference type="AlphaFoldDB" id="A0A1R1LA79"/>
<feature type="domain" description="HTH iclR-type" evidence="4">
    <location>
        <begin position="8"/>
        <end position="69"/>
    </location>
</feature>
<dbReference type="GO" id="GO:0003700">
    <property type="term" value="F:DNA-binding transcription factor activity"/>
    <property type="evidence" value="ECO:0007669"/>
    <property type="project" value="TreeGrafter"/>
</dbReference>
<evidence type="ECO:0000313" key="6">
    <source>
        <dbReference type="EMBL" id="OMH24413.1"/>
    </source>
</evidence>
<protein>
    <recommendedName>
        <fullName evidence="8">IclR family transcriptional regulator</fullName>
    </recommendedName>
</protein>
<dbReference type="Gene3D" id="1.10.10.10">
    <property type="entry name" value="Winged helix-like DNA-binding domain superfamily/Winged helix DNA-binding domain"/>
    <property type="match status" value="1"/>
</dbReference>
<dbReference type="PANTHER" id="PTHR30136">
    <property type="entry name" value="HELIX-TURN-HELIX TRANSCRIPTIONAL REGULATOR, ICLR FAMILY"/>
    <property type="match status" value="1"/>
</dbReference>
<dbReference type="SMART" id="SM00346">
    <property type="entry name" value="HTH_ICLR"/>
    <property type="match status" value="1"/>
</dbReference>
<comment type="caution">
    <text evidence="6">The sequence shown here is derived from an EMBL/GenBank/DDBJ whole genome shotgun (WGS) entry which is preliminary data.</text>
</comment>
<proteinExistence type="predicted"/>
<dbReference type="PROSITE" id="PS51078">
    <property type="entry name" value="ICLR_ED"/>
    <property type="match status" value="1"/>
</dbReference>
<keyword evidence="1" id="KW-0805">Transcription regulation</keyword>
<keyword evidence="7" id="KW-1185">Reference proteome</keyword>
<evidence type="ECO:0000256" key="2">
    <source>
        <dbReference type="ARBA" id="ARBA00023125"/>
    </source>
</evidence>
<reference evidence="6 7" key="1">
    <citation type="submission" date="2016-12" db="EMBL/GenBank/DDBJ databases">
        <title>Draft genome of Tersicoccus phoenicis 1P05MA.</title>
        <authorList>
            <person name="Nakajima Y."/>
            <person name="Yoshizawa S."/>
            <person name="Nakamura K."/>
            <person name="Ogura Y."/>
            <person name="Hayashi T."/>
            <person name="Kogure K."/>
        </authorList>
    </citation>
    <scope>NUCLEOTIDE SEQUENCE [LARGE SCALE GENOMIC DNA]</scope>
    <source>
        <strain evidence="6 7">1p05MA</strain>
    </source>
</reference>
<sequence length="267" mass="28316">MANSPSGESMIERIIRILGAFSSERPALSVAALAARAGIPPATTHRIVRALTDQRMLEKDGAGRVRLGIRLWELASRGSSVTTLRQAALPFLEDVQSVVRQHTQLTILQDGGDVLFVERLSWHGSIANAARVAGRLPAAISSSGLALLAFGDRARTEHYLRHGYDPDAPWARMSVAELRRQLAHVRREGYALLDSHVVDTTSGVAVPVLGADGQAVAALGVVVPAGQERVGTTVPVLQTSARGIARRATELGLSFNENTGDAGRGTG</sequence>
<evidence type="ECO:0008006" key="8">
    <source>
        <dbReference type="Google" id="ProtNLM"/>
    </source>
</evidence>